<evidence type="ECO:0000313" key="2">
    <source>
        <dbReference type="Proteomes" id="UP000288805"/>
    </source>
</evidence>
<gene>
    <name evidence="1" type="ORF">CK203_054271</name>
</gene>
<dbReference type="AlphaFoldDB" id="A0A438GY61"/>
<dbReference type="Proteomes" id="UP000288805">
    <property type="component" value="Unassembled WGS sequence"/>
</dbReference>
<dbReference type="EMBL" id="QGNW01000317">
    <property type="protein sequence ID" value="RVW77135.1"/>
    <property type="molecule type" value="Genomic_DNA"/>
</dbReference>
<comment type="caution">
    <text evidence="1">The sequence shown here is derived from an EMBL/GenBank/DDBJ whole genome shotgun (WGS) entry which is preliminary data.</text>
</comment>
<organism evidence="1 2">
    <name type="scientific">Vitis vinifera</name>
    <name type="common">Grape</name>
    <dbReference type="NCBI Taxonomy" id="29760"/>
    <lineage>
        <taxon>Eukaryota</taxon>
        <taxon>Viridiplantae</taxon>
        <taxon>Streptophyta</taxon>
        <taxon>Embryophyta</taxon>
        <taxon>Tracheophyta</taxon>
        <taxon>Spermatophyta</taxon>
        <taxon>Magnoliopsida</taxon>
        <taxon>eudicotyledons</taxon>
        <taxon>Gunneridae</taxon>
        <taxon>Pentapetalae</taxon>
        <taxon>rosids</taxon>
        <taxon>Vitales</taxon>
        <taxon>Vitaceae</taxon>
        <taxon>Viteae</taxon>
        <taxon>Vitis</taxon>
    </lineage>
</organism>
<sequence>MSLSQALRKLTKAGLLTALAPRQPPHSIPPQFRMDMHCAYHQGPGHETDRCTALRHAIQDLIN</sequence>
<proteinExistence type="predicted"/>
<protein>
    <submittedName>
        <fullName evidence="1">Uncharacterized protein</fullName>
    </submittedName>
</protein>
<accession>A0A438GY61</accession>
<name>A0A438GY61_VITVI</name>
<evidence type="ECO:0000313" key="1">
    <source>
        <dbReference type="EMBL" id="RVW77135.1"/>
    </source>
</evidence>
<reference evidence="1 2" key="1">
    <citation type="journal article" date="2018" name="PLoS Genet.">
        <title>Population sequencing reveals clonal diversity and ancestral inbreeding in the grapevine cultivar Chardonnay.</title>
        <authorList>
            <person name="Roach M.J."/>
            <person name="Johnson D.L."/>
            <person name="Bohlmann J."/>
            <person name="van Vuuren H.J."/>
            <person name="Jones S.J."/>
            <person name="Pretorius I.S."/>
            <person name="Schmidt S.A."/>
            <person name="Borneman A.R."/>
        </authorList>
    </citation>
    <scope>NUCLEOTIDE SEQUENCE [LARGE SCALE GENOMIC DNA]</scope>
    <source>
        <strain evidence="2">cv. Chardonnay</strain>
        <tissue evidence="1">Leaf</tissue>
    </source>
</reference>